<accession>A0A1I7N3C9</accession>
<keyword evidence="2" id="KW-1185">Reference proteome</keyword>
<dbReference type="AlphaFoldDB" id="A0A1I7N3C9"/>
<proteinExistence type="predicted"/>
<organism evidence="1 2">
    <name type="scientific">Hyphomicrobium facile</name>
    <dbReference type="NCBI Taxonomy" id="51670"/>
    <lineage>
        <taxon>Bacteria</taxon>
        <taxon>Pseudomonadati</taxon>
        <taxon>Pseudomonadota</taxon>
        <taxon>Alphaproteobacteria</taxon>
        <taxon>Hyphomicrobiales</taxon>
        <taxon>Hyphomicrobiaceae</taxon>
        <taxon>Hyphomicrobium</taxon>
    </lineage>
</organism>
<evidence type="ECO:0000313" key="2">
    <source>
        <dbReference type="Proteomes" id="UP000199423"/>
    </source>
</evidence>
<evidence type="ECO:0000313" key="1">
    <source>
        <dbReference type="EMBL" id="SFV29179.1"/>
    </source>
</evidence>
<dbReference type="Proteomes" id="UP000199423">
    <property type="component" value="Unassembled WGS sequence"/>
</dbReference>
<gene>
    <name evidence="1" type="ORF">SAMN04488557_1188</name>
</gene>
<dbReference type="STRING" id="51670.SAMN04488557_1188"/>
<name>A0A1I7N3C9_9HYPH</name>
<sequence>MRTVVCHFFNEEYMLPWWLDHHRRVFDHGIMIDYNSTDGSRELIKKFCPSWEIHTTRNTYFDSACVDREVEDYERTCRSWRMALNVTEFLYGNFQQLDEVIAPTRHFIGNYVFVDPMNGPPPVYGRPLHEQATFGYYEDDPNSFRKLNLGMRASRSLHNFGPRYPECGGRHWSQSPTLNDLAIFYYGYSVLNEDGIARKLQIRTKMSPEEIRTRGTDHPNTVTRVKYLGNIDRYHRPRCKDLSAVIAKLASYQGYGQLVPA</sequence>
<dbReference type="Pfam" id="PF13704">
    <property type="entry name" value="Glyco_tranf_2_4"/>
    <property type="match status" value="1"/>
</dbReference>
<dbReference type="OrthoDB" id="2570098at2"/>
<protein>
    <submittedName>
        <fullName evidence="1">Glycosyl transferase family 2</fullName>
    </submittedName>
</protein>
<dbReference type="EMBL" id="FPCH01000001">
    <property type="protein sequence ID" value="SFV29179.1"/>
    <property type="molecule type" value="Genomic_DNA"/>
</dbReference>
<dbReference type="RefSeq" id="WP_092865409.1">
    <property type="nucleotide sequence ID" value="NZ_FPCH01000001.1"/>
</dbReference>
<dbReference type="GO" id="GO:0016740">
    <property type="term" value="F:transferase activity"/>
    <property type="evidence" value="ECO:0007669"/>
    <property type="project" value="UniProtKB-KW"/>
</dbReference>
<reference evidence="2" key="1">
    <citation type="submission" date="2016-10" db="EMBL/GenBank/DDBJ databases">
        <authorList>
            <person name="Varghese N."/>
            <person name="Submissions S."/>
        </authorList>
    </citation>
    <scope>NUCLEOTIDE SEQUENCE [LARGE SCALE GENOMIC DNA]</scope>
    <source>
        <strain evidence="2">DSM 1565</strain>
    </source>
</reference>
<keyword evidence="1" id="KW-0808">Transferase</keyword>